<dbReference type="InterPro" id="IPR032714">
    <property type="entry name" value="DZIP1_N"/>
</dbReference>
<feature type="domain" description="C2H2-type" evidence="14">
    <location>
        <begin position="1552"/>
        <end position="1579"/>
    </location>
</feature>
<feature type="domain" description="C2H2-type" evidence="14">
    <location>
        <begin position="1431"/>
        <end position="1458"/>
    </location>
</feature>
<keyword evidence="6" id="KW-0862">Zinc</keyword>
<dbReference type="RefSeq" id="XP_033179667.1">
    <property type="nucleotide sequence ID" value="XM_033323776.1"/>
</dbReference>
<dbReference type="GeneID" id="100743163"/>
<evidence type="ECO:0000256" key="2">
    <source>
        <dbReference type="ARBA" id="ARBA00006991"/>
    </source>
</evidence>
<proteinExistence type="inferred from homology"/>
<dbReference type="SUPFAM" id="SSF57667">
    <property type="entry name" value="beta-beta-alpha zinc fingers"/>
    <property type="match status" value="3"/>
</dbReference>
<dbReference type="FunFam" id="3.30.160.60:FF:000446">
    <property type="entry name" value="Zinc finger protein"/>
    <property type="match status" value="2"/>
</dbReference>
<dbReference type="InterPro" id="IPR036236">
    <property type="entry name" value="Znf_C2H2_sf"/>
</dbReference>
<feature type="domain" description="C2H2-type" evidence="14">
    <location>
        <begin position="1487"/>
        <end position="1514"/>
    </location>
</feature>
<dbReference type="SMART" id="SM00355">
    <property type="entry name" value="ZnF_C2H2"/>
    <property type="match status" value="8"/>
</dbReference>
<dbReference type="FunFam" id="3.30.160.60:FF:000862">
    <property type="entry name" value="zinc finger protein 697"/>
    <property type="match status" value="1"/>
</dbReference>
<feature type="domain" description="C2H2-type" evidence="14">
    <location>
        <begin position="1459"/>
        <end position="1486"/>
    </location>
</feature>
<accession>A0A6P8LKN1</accession>
<evidence type="ECO:0000256" key="1">
    <source>
        <dbReference type="ARBA" id="ARBA00004123"/>
    </source>
</evidence>
<feature type="domain" description="C2H2-type" evidence="14">
    <location>
        <begin position="1375"/>
        <end position="1402"/>
    </location>
</feature>
<protein>
    <submittedName>
        <fullName evidence="16">Uncharacterized protein LOC100743163</fullName>
    </submittedName>
</protein>
<dbReference type="PROSITE" id="PS00028">
    <property type="entry name" value="ZINC_FINGER_C2H2_1"/>
    <property type="match status" value="8"/>
</dbReference>
<dbReference type="Pfam" id="PF25977">
    <property type="entry name" value="DZIP1"/>
    <property type="match status" value="1"/>
</dbReference>
<dbReference type="InterPro" id="IPR058883">
    <property type="entry name" value="DZIP1_dom"/>
</dbReference>
<organism evidence="15 16">
    <name type="scientific">Bombus impatiens</name>
    <name type="common">Bumblebee</name>
    <dbReference type="NCBI Taxonomy" id="132113"/>
    <lineage>
        <taxon>Eukaryota</taxon>
        <taxon>Metazoa</taxon>
        <taxon>Ecdysozoa</taxon>
        <taxon>Arthropoda</taxon>
        <taxon>Hexapoda</taxon>
        <taxon>Insecta</taxon>
        <taxon>Pterygota</taxon>
        <taxon>Neoptera</taxon>
        <taxon>Endopterygota</taxon>
        <taxon>Hymenoptera</taxon>
        <taxon>Apocrita</taxon>
        <taxon>Aculeata</taxon>
        <taxon>Apoidea</taxon>
        <taxon>Anthophila</taxon>
        <taxon>Apidae</taxon>
        <taxon>Bombus</taxon>
        <taxon>Pyrobombus</taxon>
    </lineage>
</organism>
<evidence type="ECO:0000256" key="9">
    <source>
        <dbReference type="ARBA" id="ARBA00023163"/>
    </source>
</evidence>
<dbReference type="FunFam" id="3.30.160.60:FF:000340">
    <property type="entry name" value="zinc finger protein 473 isoform X1"/>
    <property type="match status" value="1"/>
</dbReference>
<feature type="compositionally biased region" description="Low complexity" evidence="13">
    <location>
        <begin position="593"/>
        <end position="619"/>
    </location>
</feature>
<dbReference type="InterPro" id="IPR013087">
    <property type="entry name" value="Znf_C2H2_type"/>
</dbReference>
<keyword evidence="5 11" id="KW-0863">Zinc-finger</keyword>
<keyword evidence="10" id="KW-0539">Nucleus</keyword>
<reference evidence="16" key="1">
    <citation type="submission" date="2025-08" db="UniProtKB">
        <authorList>
            <consortium name="RefSeq"/>
        </authorList>
    </citation>
    <scope>IDENTIFICATION</scope>
</reference>
<feature type="domain" description="C2H2-type" evidence="14">
    <location>
        <begin position="1515"/>
        <end position="1542"/>
    </location>
</feature>
<evidence type="ECO:0000256" key="12">
    <source>
        <dbReference type="SAM" id="Coils"/>
    </source>
</evidence>
<keyword evidence="15" id="KW-1185">Reference proteome</keyword>
<dbReference type="Proteomes" id="UP000515180">
    <property type="component" value="Unplaced"/>
</dbReference>
<dbReference type="GO" id="GO:0008270">
    <property type="term" value="F:zinc ion binding"/>
    <property type="evidence" value="ECO:0007669"/>
    <property type="project" value="UniProtKB-KW"/>
</dbReference>
<evidence type="ECO:0000256" key="6">
    <source>
        <dbReference type="ARBA" id="ARBA00022833"/>
    </source>
</evidence>
<evidence type="ECO:0000256" key="4">
    <source>
        <dbReference type="ARBA" id="ARBA00022737"/>
    </source>
</evidence>
<dbReference type="Pfam" id="PF13894">
    <property type="entry name" value="zf-C2H2_4"/>
    <property type="match status" value="1"/>
</dbReference>
<dbReference type="PROSITE" id="PS50157">
    <property type="entry name" value="ZINC_FINGER_C2H2_2"/>
    <property type="match status" value="7"/>
</dbReference>
<evidence type="ECO:0000259" key="14">
    <source>
        <dbReference type="PROSITE" id="PS50157"/>
    </source>
</evidence>
<feature type="domain" description="C2H2-type" evidence="14">
    <location>
        <begin position="1403"/>
        <end position="1430"/>
    </location>
</feature>
<evidence type="ECO:0000256" key="8">
    <source>
        <dbReference type="ARBA" id="ARBA00023125"/>
    </source>
</evidence>
<evidence type="ECO:0000256" key="5">
    <source>
        <dbReference type="ARBA" id="ARBA00022771"/>
    </source>
</evidence>
<dbReference type="GO" id="GO:0003677">
    <property type="term" value="F:DNA binding"/>
    <property type="evidence" value="ECO:0007669"/>
    <property type="project" value="UniProtKB-KW"/>
</dbReference>
<evidence type="ECO:0000313" key="16">
    <source>
        <dbReference type="RefSeq" id="XP_033179667.1"/>
    </source>
</evidence>
<dbReference type="Pfam" id="PF13815">
    <property type="entry name" value="Dzip-like_N"/>
    <property type="match status" value="1"/>
</dbReference>
<keyword evidence="8" id="KW-0238">DNA-binding</keyword>
<comment type="subcellular location">
    <subcellularLocation>
        <location evidence="1">Nucleus</location>
    </subcellularLocation>
</comment>
<dbReference type="GO" id="GO:0000981">
    <property type="term" value="F:DNA-binding transcription factor activity, RNA polymerase II-specific"/>
    <property type="evidence" value="ECO:0007669"/>
    <property type="project" value="TreeGrafter"/>
</dbReference>
<feature type="region of interest" description="Disordered" evidence="13">
    <location>
        <begin position="593"/>
        <end position="621"/>
    </location>
</feature>
<evidence type="ECO:0000256" key="3">
    <source>
        <dbReference type="ARBA" id="ARBA00022723"/>
    </source>
</evidence>
<dbReference type="PANTHER" id="PTHR24394:SF29">
    <property type="entry name" value="MYONEURIN"/>
    <property type="match status" value="1"/>
</dbReference>
<evidence type="ECO:0000256" key="11">
    <source>
        <dbReference type="PROSITE-ProRule" id="PRU00042"/>
    </source>
</evidence>
<comment type="similarity">
    <text evidence="2">Belongs to the krueppel C2H2-type zinc-finger protein family.</text>
</comment>
<keyword evidence="3" id="KW-0479">Metal-binding</keyword>
<gene>
    <name evidence="16" type="primary">LOC100743163</name>
</gene>
<keyword evidence="7" id="KW-0805">Transcription regulation</keyword>
<evidence type="ECO:0000313" key="15">
    <source>
        <dbReference type="Proteomes" id="UP000515180"/>
    </source>
</evidence>
<keyword evidence="12" id="KW-0175">Coiled coil</keyword>
<keyword evidence="4" id="KW-0677">Repeat</keyword>
<keyword evidence="9" id="KW-0804">Transcription</keyword>
<dbReference type="PANTHER" id="PTHR24394">
    <property type="entry name" value="ZINC FINGER PROTEIN"/>
    <property type="match status" value="1"/>
</dbReference>
<evidence type="ECO:0000256" key="10">
    <source>
        <dbReference type="ARBA" id="ARBA00023242"/>
    </source>
</evidence>
<evidence type="ECO:0000256" key="7">
    <source>
        <dbReference type="ARBA" id="ARBA00023015"/>
    </source>
</evidence>
<feature type="coiled-coil region" evidence="12">
    <location>
        <begin position="107"/>
        <end position="148"/>
    </location>
</feature>
<dbReference type="Gene3D" id="3.30.160.60">
    <property type="entry name" value="Classic Zinc Finger"/>
    <property type="match status" value="7"/>
</dbReference>
<sequence length="1691" mass="195239">MAFSFRIGTKWCHDFPKLAKESGFYFNMHRSRTRVDWNRISNIDIDRIIRERDFHSIDDNINNVIDYCLESEYDVKILDPNFVKLFCLAQLAVEYLLYCKQYLDHSVIILKDELRSKIEENVKLKKEITALEEVVKHMKEKVKEKSKLIETKIGDTNGEIYKCPHCPKSFISPMFVSAHIIRRHAYASELYMPTSPIHEHYRSETEKLHNEIKNLKERLNETEKVIRNESERISEEKILSYNRRQAESENENFRYNSNKSKEHSEYKEYQEEIKNLKTMLFDEIHNLRQKEKTMHEHTSETNVQTFINQQEKEFQKLKNQLLDKLTPDIESMHTKLQAQENYWKSKIEHLENQHQKDVESLIAELKLTQSAADDMKAKYETKVNDLERQTANQLDILLEQSKQLQSLSQEINVSQLNEKNKDFENNSLRRRSPPIILDKLNEILKASDETNSKQNGTNTKTEQIAVGNSVIDTTISSSLSSKVLPLTVENTHLKKVSNSRNKSTIHENRRNIKQKDIRNRNNTIFNPVKTIEKDLEYYSSSNISDTEISVPEKGNNYEHTKYNRVIIKSDELGISKPQDIFNKSISDEFLSNSKNTKTSKSLEDNVSSSNSESFVSDSSTENVTAIHNNSPFHEHKTHLPKKITGHSSFYKRLQTSLMETFEQKLRDLGVDPEWQGIPKATFKQKMDILKHHHKLTAKKTPKYHQIKLRIIEEVLNKISKKKKVTENVKQFKNSPLHKPIITVKSMVAKDLNHQHDPGQATTSNKFHSIPEDKDFARNILENKSVPTKATKIANYESIEKLLQFSPNSKSLENIQHTTNSQEISIRRDSFNKMKSLFTLETLKIIPNDKDLANNKSIENSSIDHSNVQQDLQSIFISPKHNKSVLKSTTGSASSLTKKKVIFDLTNNESIKSSSDDVTDKEELNDSNWNSSIMFDKQKHLCQSEDYKGSNNIVLRTAQSDKIAEISKKLEAQLNMVRQKPVGSVETIFSSTYMQNKENQIKSNEQINSTSINSLLVNPFQASVTNSKEMNDSLPQPAPRNLRDKMSNTLDAESISEISDLDSDIDQILKLENKMMPMSNIFCSICDMKIDPSSSVNIFSTSFPHQGELLVNFVSQVLRIATFELQDPYICLQCYNLFQMLEQAQKTVLNIRCEILKIYHACERRKNVKRSMYDGTKLNISTNIALEAKKLYNSNENLKKVLNLQNATQVEEIEQEQCVQDNTILQNISIANTKAKKHLRKETINYNEADSTKSFDYNIYDDIKDEILKNDIFHNSVALTNSGNTCNINSQGNTHALKIHVAEKSCISLTDPESESKNTVKTESTFSDNILQIQNVENIIKITENTVNTTVSAVDPIKIPIKSIKIPKYDLKSLKYSCPICGKVWKTSTELKTHMKTHSTLRPYMCEKCGQAYKHKHALEIHVGMHNGINPFQCNFCKKCFTQKGALMRHLPMHTGEMPYQCELCGKRFIHHTSYNMHRLSHSGKKSYKCQMCDLSLLSTSHLKRHMRVHTGEKPYSCTVCGKRFAERYNLLAHQKIHDPHENKAKKVKETQFQCNHCNLIFEQKKSLNDHMKYHSNVNSESDFKQSQCTLLQVEPEHHELSKKVDSEHSVLQETWIQMNRSKLDIIDNQTRFVLLQNSLPQIDENSFAVTFSDQKISLGSTNYNTNLHVIIEPSDISLLSNNLPSIDKMHM</sequence>
<dbReference type="OrthoDB" id="515971at2759"/>
<feature type="coiled-coil region" evidence="12">
    <location>
        <begin position="198"/>
        <end position="279"/>
    </location>
</feature>
<dbReference type="CTD" id="22873"/>
<dbReference type="Pfam" id="PF00096">
    <property type="entry name" value="zf-C2H2"/>
    <property type="match status" value="5"/>
</dbReference>
<evidence type="ECO:0000256" key="13">
    <source>
        <dbReference type="SAM" id="MobiDB-lite"/>
    </source>
</evidence>
<dbReference type="GO" id="GO:0005634">
    <property type="term" value="C:nucleus"/>
    <property type="evidence" value="ECO:0007669"/>
    <property type="project" value="UniProtKB-SubCell"/>
</dbReference>
<name>A0A6P8LKN1_BOMIM</name>
<feature type="coiled-coil region" evidence="12">
    <location>
        <begin position="358"/>
        <end position="389"/>
    </location>
</feature>